<accession>A0ABQ6ACU6</accession>
<feature type="domain" description="PHB de-polymerase C-terminal" evidence="1">
    <location>
        <begin position="163"/>
        <end position="361"/>
    </location>
</feature>
<dbReference type="Proteomes" id="UP001156641">
    <property type="component" value="Unassembled WGS sequence"/>
</dbReference>
<gene>
    <name evidence="2" type="ORF">GCM10010909_25610</name>
</gene>
<dbReference type="InterPro" id="IPR029058">
    <property type="entry name" value="AB_hydrolase_fold"/>
</dbReference>
<organism evidence="2 3">
    <name type="scientific">Acidocella aquatica</name>
    <dbReference type="NCBI Taxonomy" id="1922313"/>
    <lineage>
        <taxon>Bacteria</taxon>
        <taxon>Pseudomonadati</taxon>
        <taxon>Pseudomonadota</taxon>
        <taxon>Alphaproteobacteria</taxon>
        <taxon>Acetobacterales</taxon>
        <taxon>Acidocellaceae</taxon>
        <taxon>Acidocella</taxon>
    </lineage>
</organism>
<proteinExistence type="predicted"/>
<evidence type="ECO:0000313" key="3">
    <source>
        <dbReference type="Proteomes" id="UP001156641"/>
    </source>
</evidence>
<reference evidence="3" key="1">
    <citation type="journal article" date="2019" name="Int. J. Syst. Evol. Microbiol.">
        <title>The Global Catalogue of Microorganisms (GCM) 10K type strain sequencing project: providing services to taxonomists for standard genome sequencing and annotation.</title>
        <authorList>
            <consortium name="The Broad Institute Genomics Platform"/>
            <consortium name="The Broad Institute Genome Sequencing Center for Infectious Disease"/>
            <person name="Wu L."/>
            <person name="Ma J."/>
        </authorList>
    </citation>
    <scope>NUCLEOTIDE SEQUENCE [LARGE SCALE GENOMIC DNA]</scope>
    <source>
        <strain evidence="3">NBRC 112502</strain>
    </source>
</reference>
<dbReference type="PANTHER" id="PTHR36837:SF4">
    <property type="entry name" value="BLR0908 PROTEIN"/>
    <property type="match status" value="1"/>
</dbReference>
<name>A0ABQ6ACU6_9PROT</name>
<dbReference type="InterPro" id="IPR051321">
    <property type="entry name" value="PHA/PHB_synthase"/>
</dbReference>
<dbReference type="RefSeq" id="WP_284258667.1">
    <property type="nucleotide sequence ID" value="NZ_BSOS01000073.1"/>
</dbReference>
<protein>
    <submittedName>
        <fullName evidence="2">Esterase</fullName>
    </submittedName>
</protein>
<dbReference type="SUPFAM" id="SSF53474">
    <property type="entry name" value="alpha/beta-Hydrolases"/>
    <property type="match status" value="1"/>
</dbReference>
<evidence type="ECO:0000259" key="1">
    <source>
        <dbReference type="Pfam" id="PF06850"/>
    </source>
</evidence>
<comment type="caution">
    <text evidence="2">The sequence shown here is derived from an EMBL/GenBank/DDBJ whole genome shotgun (WGS) entry which is preliminary data.</text>
</comment>
<dbReference type="PANTHER" id="PTHR36837">
    <property type="entry name" value="POLY(3-HYDROXYALKANOATE) POLYMERASE SUBUNIT PHAC"/>
    <property type="match status" value="1"/>
</dbReference>
<dbReference type="InterPro" id="IPR009656">
    <property type="entry name" value="PHB_depo_C"/>
</dbReference>
<evidence type="ECO:0000313" key="2">
    <source>
        <dbReference type="EMBL" id="GLR67880.1"/>
    </source>
</evidence>
<dbReference type="EMBL" id="BSOS01000073">
    <property type="protein sequence ID" value="GLR67880.1"/>
    <property type="molecule type" value="Genomic_DNA"/>
</dbReference>
<dbReference type="Pfam" id="PF06850">
    <property type="entry name" value="PHB_depo_C"/>
    <property type="match status" value="1"/>
</dbReference>
<keyword evidence="3" id="KW-1185">Reference proteome</keyword>
<sequence length="365" mass="39595">MTAGLAPSQLLPWTNEVFLGRVIAGHVVHGARVCPVDERILLETPFFSLRRFSFERWTAAPKLLVVVPLSGIRALVLYDMLSGLLPEFDLHALFWADPVNIPAVEGPFGLDDNIAAVLAALRCLGPGTHVAGLCQSALPALAATALLAAEEGGLHPASLMLLGGKIDTRISPARVDILMRRYSREEFMRQVIALVPAFQPGHGRMVYPAHLQEMMMLAYVGRHMLNGGEIFRKMLHDDGGDLEEHPFVRLLLSAVDIPGEFFLDTQAVVFQENALAEGRLTWRGRAVEPVAITRTALLTIEAAEDDIAGSGQTRAAHGLCRALPEALHAHHVQEGIGHFGLFHGAVWRGAILPRLCAFTADHPGG</sequence>